<feature type="compositionally biased region" description="Basic and acidic residues" evidence="3">
    <location>
        <begin position="137"/>
        <end position="151"/>
    </location>
</feature>
<dbReference type="VEuPathDB" id="FungiDB:TRIREDRAFT_69879"/>
<accession>G0RVX9</accession>
<organism evidence="6">
    <name type="scientific">Hypocrea jecorina (strain QM6a)</name>
    <name type="common">Trichoderma reesei</name>
    <dbReference type="NCBI Taxonomy" id="431241"/>
    <lineage>
        <taxon>Eukaryota</taxon>
        <taxon>Fungi</taxon>
        <taxon>Dikarya</taxon>
        <taxon>Ascomycota</taxon>
        <taxon>Pezizomycotina</taxon>
        <taxon>Sordariomycetes</taxon>
        <taxon>Hypocreomycetidae</taxon>
        <taxon>Hypocreales</taxon>
        <taxon>Hypocreaceae</taxon>
        <taxon>Trichoderma</taxon>
    </lineage>
</organism>
<evidence type="ECO:0000313" key="5">
    <source>
        <dbReference type="EMBL" id="EGR44640.1"/>
    </source>
</evidence>
<feature type="domain" description="RRM" evidence="4">
    <location>
        <begin position="159"/>
        <end position="245"/>
    </location>
</feature>
<gene>
    <name evidence="5" type="ORF">TRIREDRAFT_69879</name>
</gene>
<dbReference type="Pfam" id="PF00076">
    <property type="entry name" value="RRM_1"/>
    <property type="match status" value="2"/>
</dbReference>
<dbReference type="GO" id="GO:0003723">
    <property type="term" value="F:RNA binding"/>
    <property type="evidence" value="ECO:0007669"/>
    <property type="project" value="UniProtKB-UniRule"/>
</dbReference>
<evidence type="ECO:0000313" key="6">
    <source>
        <dbReference type="Proteomes" id="UP000008984"/>
    </source>
</evidence>
<dbReference type="GeneID" id="18487899"/>
<evidence type="ECO:0000259" key="4">
    <source>
        <dbReference type="PROSITE" id="PS50102"/>
    </source>
</evidence>
<dbReference type="InterPro" id="IPR012677">
    <property type="entry name" value="Nucleotide-bd_a/b_plait_sf"/>
</dbReference>
<name>G0RVX9_HYPJQ</name>
<dbReference type="Gene3D" id="3.30.70.330">
    <property type="match status" value="2"/>
</dbReference>
<feature type="region of interest" description="Disordered" evidence="3">
    <location>
        <begin position="245"/>
        <end position="301"/>
    </location>
</feature>
<dbReference type="SMART" id="SM00360">
    <property type="entry name" value="RRM"/>
    <property type="match status" value="2"/>
</dbReference>
<dbReference type="Proteomes" id="UP000008984">
    <property type="component" value="Unassembled WGS sequence"/>
</dbReference>
<dbReference type="PROSITE" id="PS50102">
    <property type="entry name" value="RRM"/>
    <property type="match status" value="2"/>
</dbReference>
<dbReference type="InterPro" id="IPR035979">
    <property type="entry name" value="RBD_domain_sf"/>
</dbReference>
<dbReference type="CDD" id="cd00590">
    <property type="entry name" value="RRM_SF"/>
    <property type="match status" value="2"/>
</dbReference>
<evidence type="ECO:0000256" key="3">
    <source>
        <dbReference type="SAM" id="MobiDB-lite"/>
    </source>
</evidence>
<feature type="domain" description="RRM" evidence="4">
    <location>
        <begin position="16"/>
        <end position="104"/>
    </location>
</feature>
<dbReference type="SUPFAM" id="SSF54928">
    <property type="entry name" value="RNA-binding domain, RBD"/>
    <property type="match status" value="1"/>
</dbReference>
<dbReference type="OrthoDB" id="272703at2759"/>
<dbReference type="PANTHER" id="PTHR21245">
    <property type="entry name" value="HETEROGENEOUS NUCLEAR RIBONUCLEOPROTEIN"/>
    <property type="match status" value="1"/>
</dbReference>
<dbReference type="InterPro" id="IPR000504">
    <property type="entry name" value="RRM_dom"/>
</dbReference>
<sequence>MDFAGDGRNDALADGRRIYLGAATCSQPSCNLHYELRSEDIEEFLISNGFDDIENIQISVDGVSGRNPGYCFVDFSQKATADRALNDLRASLRGRELKVGPCEPRKKRTGDGRQGFQRSNDWRTQSGDDGQQFQSGEARDQRSRGFTRSEEVADDSQGKRLYVGGLAKMGDPDQNTQEVMDIFTGFNPSHIGKRIAPPESARSPAGTYYYCFVDFETKEEAEAAMQALDGAQYDGGLLKVSLAKRTERQFNRPNAASDRNGGQGRGWRSNNNSNNNNTRPEGGPPAARAMGSNNWRRREAE</sequence>
<dbReference type="RefSeq" id="XP_006969390.1">
    <property type="nucleotide sequence ID" value="XM_006969328.1"/>
</dbReference>
<protein>
    <submittedName>
        <fullName evidence="5">Predicted protein</fullName>
    </submittedName>
</protein>
<reference evidence="5 6" key="1">
    <citation type="journal article" date="2008" name="Nat. Biotechnol.">
        <title>Genome sequencing and analysis of the biomass-degrading fungus Trichoderma reesei (syn. Hypocrea jecorina).</title>
        <authorList>
            <person name="Martinez D."/>
            <person name="Berka R.M."/>
            <person name="Henrissat B."/>
            <person name="Saloheimo M."/>
            <person name="Arvas M."/>
            <person name="Baker S.E."/>
            <person name="Chapman J."/>
            <person name="Chertkov O."/>
            <person name="Coutinho P.M."/>
            <person name="Cullen D."/>
            <person name="Danchin E.G."/>
            <person name="Grigoriev I.V."/>
            <person name="Harris P."/>
            <person name="Jackson M."/>
            <person name="Kubicek C.P."/>
            <person name="Han C.S."/>
            <person name="Ho I."/>
            <person name="Larrondo L.F."/>
            <person name="de Leon A.L."/>
            <person name="Magnuson J.K."/>
            <person name="Merino S."/>
            <person name="Misra M."/>
            <person name="Nelson B."/>
            <person name="Putnam N."/>
            <person name="Robbertse B."/>
            <person name="Salamov A.A."/>
            <person name="Schmoll M."/>
            <person name="Terry A."/>
            <person name="Thayer N."/>
            <person name="Westerholm-Parvinen A."/>
            <person name="Schoch C.L."/>
            <person name="Yao J."/>
            <person name="Barabote R."/>
            <person name="Nelson M.A."/>
            <person name="Detter C."/>
            <person name="Bruce D."/>
            <person name="Kuske C.R."/>
            <person name="Xie G."/>
            <person name="Richardson P."/>
            <person name="Rokhsar D.S."/>
            <person name="Lucas S.M."/>
            <person name="Rubin E.M."/>
            <person name="Dunn-Coleman N."/>
            <person name="Ward M."/>
            <person name="Brettin T.S."/>
        </authorList>
    </citation>
    <scope>NUCLEOTIDE SEQUENCE [LARGE SCALE GENOMIC DNA]</scope>
    <source>
        <strain evidence="5 6">QM6a</strain>
    </source>
</reference>
<dbReference type="KEGG" id="tre:TRIREDRAFT_69879"/>
<keyword evidence="1 2" id="KW-0694">RNA-binding</keyword>
<proteinExistence type="predicted"/>
<feature type="compositionally biased region" description="Low complexity" evidence="3">
    <location>
        <begin position="266"/>
        <end position="281"/>
    </location>
</feature>
<dbReference type="HOGENOM" id="CLU_050545_0_0_1"/>
<evidence type="ECO:0000256" key="2">
    <source>
        <dbReference type="PROSITE-ProRule" id="PRU00176"/>
    </source>
</evidence>
<keyword evidence="6" id="KW-1185">Reference proteome</keyword>
<evidence type="ECO:0000256" key="1">
    <source>
        <dbReference type="ARBA" id="ARBA00022884"/>
    </source>
</evidence>
<dbReference type="eggNOG" id="ENOG502S58E">
    <property type="taxonomic scope" value="Eukaryota"/>
</dbReference>
<feature type="compositionally biased region" description="Low complexity" evidence="3">
    <location>
        <begin position="125"/>
        <end position="136"/>
    </location>
</feature>
<dbReference type="AlphaFoldDB" id="G0RVX9"/>
<dbReference type="STRING" id="431241.G0RVX9"/>
<dbReference type="EMBL" id="GL985086">
    <property type="protein sequence ID" value="EGR44640.1"/>
    <property type="molecule type" value="Genomic_DNA"/>
</dbReference>
<feature type="region of interest" description="Disordered" evidence="3">
    <location>
        <begin position="96"/>
        <end position="159"/>
    </location>
</feature>